<organism evidence="2 3">
    <name type="scientific">Panicum virgatum</name>
    <name type="common">Blackwell switchgrass</name>
    <dbReference type="NCBI Taxonomy" id="38727"/>
    <lineage>
        <taxon>Eukaryota</taxon>
        <taxon>Viridiplantae</taxon>
        <taxon>Streptophyta</taxon>
        <taxon>Embryophyta</taxon>
        <taxon>Tracheophyta</taxon>
        <taxon>Spermatophyta</taxon>
        <taxon>Magnoliopsida</taxon>
        <taxon>Liliopsida</taxon>
        <taxon>Poales</taxon>
        <taxon>Poaceae</taxon>
        <taxon>PACMAD clade</taxon>
        <taxon>Panicoideae</taxon>
        <taxon>Panicodae</taxon>
        <taxon>Paniceae</taxon>
        <taxon>Panicinae</taxon>
        <taxon>Panicum</taxon>
        <taxon>Panicum sect. Hiantes</taxon>
    </lineage>
</organism>
<evidence type="ECO:0000313" key="2">
    <source>
        <dbReference type="EMBL" id="KAG2581841.1"/>
    </source>
</evidence>
<evidence type="ECO:0000313" key="3">
    <source>
        <dbReference type="Proteomes" id="UP000823388"/>
    </source>
</evidence>
<comment type="caution">
    <text evidence="2">The sequence shown here is derived from an EMBL/GenBank/DDBJ whole genome shotgun (WGS) entry which is preliminary data.</text>
</comment>
<keyword evidence="1" id="KW-1133">Transmembrane helix</keyword>
<keyword evidence="3" id="KW-1185">Reference proteome</keyword>
<gene>
    <name evidence="2" type="ORF">PVAP13_6KG049170</name>
</gene>
<dbReference type="AlphaFoldDB" id="A0A8T0R7Y4"/>
<dbReference type="EMBL" id="CM029047">
    <property type="protein sequence ID" value="KAG2581841.1"/>
    <property type="molecule type" value="Genomic_DNA"/>
</dbReference>
<dbReference type="Proteomes" id="UP000823388">
    <property type="component" value="Chromosome 6K"/>
</dbReference>
<name>A0A8T0R7Y4_PANVG</name>
<sequence length="100" mass="11666">MGLIVLLRNLDGCTWSENGFLPYSAVMTRAEKQCLCKVFGTSFWHARDGSDKNGHARPVYHYLYTFGSTDGNRSYLSFVLMMPTILYSILRWFSRTRFFF</sequence>
<keyword evidence="1" id="KW-0472">Membrane</keyword>
<accession>A0A8T0R7Y4</accession>
<feature type="transmembrane region" description="Helical" evidence="1">
    <location>
        <begin position="75"/>
        <end position="93"/>
    </location>
</feature>
<keyword evidence="1" id="KW-0812">Transmembrane</keyword>
<proteinExistence type="predicted"/>
<reference evidence="2" key="1">
    <citation type="submission" date="2020-05" db="EMBL/GenBank/DDBJ databases">
        <title>WGS assembly of Panicum virgatum.</title>
        <authorList>
            <person name="Lovell J.T."/>
            <person name="Jenkins J."/>
            <person name="Shu S."/>
            <person name="Juenger T.E."/>
            <person name="Schmutz J."/>
        </authorList>
    </citation>
    <scope>NUCLEOTIDE SEQUENCE</scope>
    <source>
        <strain evidence="2">AP13</strain>
    </source>
</reference>
<protein>
    <submittedName>
        <fullName evidence="2">Uncharacterized protein</fullName>
    </submittedName>
</protein>
<evidence type="ECO:0000256" key="1">
    <source>
        <dbReference type="SAM" id="Phobius"/>
    </source>
</evidence>